<feature type="domain" description="Peptidase S33 tripeptidyl aminopeptidase-like C-terminal" evidence="4">
    <location>
        <begin position="444"/>
        <end position="534"/>
    </location>
</feature>
<comment type="similarity">
    <text evidence="1">Belongs to the peptidase S33 family.</text>
</comment>
<dbReference type="Pfam" id="PF08386">
    <property type="entry name" value="Abhydrolase_4"/>
    <property type="match status" value="1"/>
</dbReference>
<dbReference type="InterPro" id="IPR013595">
    <property type="entry name" value="Pept_S33_TAP-like_C"/>
</dbReference>
<dbReference type="InterPro" id="IPR029058">
    <property type="entry name" value="AB_hydrolase_fold"/>
</dbReference>
<keyword evidence="6" id="KW-1185">Reference proteome</keyword>
<gene>
    <name evidence="5" type="ORF">BJ959_001169</name>
</gene>
<keyword evidence="2" id="KW-0732">Signal</keyword>
<dbReference type="PANTHER" id="PTHR43248:SF29">
    <property type="entry name" value="TRIPEPTIDYL AMINOPEPTIDASE"/>
    <property type="match status" value="1"/>
</dbReference>
<dbReference type="InterPro" id="IPR051601">
    <property type="entry name" value="Serine_prot/Carboxylest_S33"/>
</dbReference>
<name>A0A840X581_9MICO</name>
<evidence type="ECO:0000256" key="2">
    <source>
        <dbReference type="ARBA" id="ARBA00022729"/>
    </source>
</evidence>
<evidence type="ECO:0000256" key="1">
    <source>
        <dbReference type="ARBA" id="ARBA00010088"/>
    </source>
</evidence>
<reference evidence="5 6" key="1">
    <citation type="submission" date="2020-08" db="EMBL/GenBank/DDBJ databases">
        <title>Sequencing the genomes of 1000 actinobacteria strains.</title>
        <authorList>
            <person name="Klenk H.-P."/>
        </authorList>
    </citation>
    <scope>NUCLEOTIDE SEQUENCE [LARGE SCALE GENOMIC DNA]</scope>
    <source>
        <strain evidence="5 6">DSM 23889</strain>
    </source>
</reference>
<evidence type="ECO:0000313" key="6">
    <source>
        <dbReference type="Proteomes" id="UP000552883"/>
    </source>
</evidence>
<sequence length="536" mass="57017">MTGADRPTALRPSRRPSRCRVAPGRRAAALAALVLVPALLLSACVPAWLQGLVNGGETSTPTGEEVAEELRPYYTQVLTWTDCGGGAQCATATAPLDWENPGAGDDIDLALVRHPATGGQSQGSLFINPGGPGASGVDFVRDSVDFAVSADLQREFDIVGWDPRGVGRSSAVACYTDPADLDQFIFGIPEAEFGTPEWEAEVTESSIAFAEACAENTGPLLEFVDTNSTVRDLDMLRAIVGDAQLNYLGYSYGTDIGARYADRFPEKVGRLVLDGATDPTTTTFEVVLAQSEGFENALRAYLEACPETDACPFPGSVDESLVLVRALYDRLDADPIPADDGRFFDGAVLDIAIATALYDEGSWSFLSQMFTELRTGIVDTGFLLADFYYGRENGEYIDNSLEAFIAINCLDYPVETDRAVIAEQNEQIRAVAPTTADPSPLGDVLCANWPYQFEGELGPVSGTGAAPILVVGTTGDPATPYQWAEALAEQLESGVLLTYVGEGHIAYDEGDPCIVDAVDAYFISGTVPVDGLVCQG</sequence>
<dbReference type="Proteomes" id="UP000552883">
    <property type="component" value="Unassembled WGS sequence"/>
</dbReference>
<organism evidence="5 6">
    <name type="scientific">Microcella frigidaquae</name>
    <dbReference type="NCBI Taxonomy" id="424758"/>
    <lineage>
        <taxon>Bacteria</taxon>
        <taxon>Bacillati</taxon>
        <taxon>Actinomycetota</taxon>
        <taxon>Actinomycetes</taxon>
        <taxon>Micrococcales</taxon>
        <taxon>Microbacteriaceae</taxon>
        <taxon>Microcella</taxon>
    </lineage>
</organism>
<protein>
    <submittedName>
        <fullName evidence="5">Pimeloyl-ACP methyl ester carboxylesterase</fullName>
    </submittedName>
</protein>
<accession>A0A840X581</accession>
<comment type="caution">
    <text evidence="5">The sequence shown here is derived from an EMBL/GenBank/DDBJ whole genome shotgun (WGS) entry which is preliminary data.</text>
</comment>
<evidence type="ECO:0000313" key="5">
    <source>
        <dbReference type="EMBL" id="MBB5617673.1"/>
    </source>
</evidence>
<proteinExistence type="inferred from homology"/>
<evidence type="ECO:0000259" key="4">
    <source>
        <dbReference type="Pfam" id="PF08386"/>
    </source>
</evidence>
<dbReference type="AlphaFoldDB" id="A0A840X581"/>
<evidence type="ECO:0000256" key="3">
    <source>
        <dbReference type="ARBA" id="ARBA00022801"/>
    </source>
</evidence>
<dbReference type="RefSeq" id="WP_341800048.1">
    <property type="nucleotide sequence ID" value="NZ_BAAANZ010000015.1"/>
</dbReference>
<dbReference type="PANTHER" id="PTHR43248">
    <property type="entry name" value="2-SUCCINYL-6-HYDROXY-2,4-CYCLOHEXADIENE-1-CARBOXYLATE SYNTHASE"/>
    <property type="match status" value="1"/>
</dbReference>
<dbReference type="GO" id="GO:0016787">
    <property type="term" value="F:hydrolase activity"/>
    <property type="evidence" value="ECO:0007669"/>
    <property type="project" value="UniProtKB-KW"/>
</dbReference>
<keyword evidence="3" id="KW-0378">Hydrolase</keyword>
<dbReference type="Gene3D" id="3.40.50.1820">
    <property type="entry name" value="alpha/beta hydrolase"/>
    <property type="match status" value="1"/>
</dbReference>
<dbReference type="SUPFAM" id="SSF53474">
    <property type="entry name" value="alpha/beta-Hydrolases"/>
    <property type="match status" value="1"/>
</dbReference>
<dbReference type="EMBL" id="JACHBS010000001">
    <property type="protein sequence ID" value="MBB5617673.1"/>
    <property type="molecule type" value="Genomic_DNA"/>
</dbReference>